<keyword evidence="2" id="KW-0812">Transmembrane</keyword>
<evidence type="ECO:0000313" key="4">
    <source>
        <dbReference type="Proteomes" id="UP000095230"/>
    </source>
</evidence>
<evidence type="ECO:0000313" key="3">
    <source>
        <dbReference type="EMBL" id="OEG72539.1"/>
    </source>
</evidence>
<feature type="region of interest" description="Disordered" evidence="1">
    <location>
        <begin position="83"/>
        <end position="103"/>
    </location>
</feature>
<accession>A0A1E5IPR9</accession>
<name>A0A1E5IPR9_SHECO</name>
<dbReference type="AlphaFoldDB" id="A0A1E5IPR9"/>
<sequence length="103" mass="11716">MVYFFIAVLLLAIYFSARTSYMAYKSDLLEQSQVNWIIAVSWLVPFLGALLISTLLKSELSSREEAVKSTWDWIFWFNPQDQPNVFSSEDVSQIGSSVGDGDH</sequence>
<evidence type="ECO:0000256" key="1">
    <source>
        <dbReference type="SAM" id="MobiDB-lite"/>
    </source>
</evidence>
<gene>
    <name evidence="3" type="ORF">BEL05_09635</name>
</gene>
<dbReference type="RefSeq" id="WP_028762485.1">
    <property type="nucleotide sequence ID" value="NZ_MCBT01000046.1"/>
</dbReference>
<feature type="transmembrane region" description="Helical" evidence="2">
    <location>
        <begin position="35"/>
        <end position="56"/>
    </location>
</feature>
<keyword evidence="2" id="KW-1133">Transmembrane helix</keyword>
<keyword evidence="2" id="KW-0472">Membrane</keyword>
<dbReference type="EMBL" id="MCBT01000046">
    <property type="protein sequence ID" value="OEG72539.1"/>
    <property type="molecule type" value="Genomic_DNA"/>
</dbReference>
<evidence type="ECO:0000256" key="2">
    <source>
        <dbReference type="SAM" id="Phobius"/>
    </source>
</evidence>
<reference evidence="3 4" key="1">
    <citation type="submission" date="2016-07" db="EMBL/GenBank/DDBJ databases">
        <title>Whole-genome of two Shewanella species isolated from a digestive organ of sea cucumber Apostichopus japonicus Selenka 1867.</title>
        <authorList>
            <person name="Hong H.-H."/>
            <person name="Choi H."/>
            <person name="Cheon S."/>
            <person name="Oh J.-S."/>
            <person name="Lee H.-G."/>
            <person name="Park C."/>
        </authorList>
    </citation>
    <scope>NUCLEOTIDE SEQUENCE [LARGE SCALE GENOMIC DNA]</scope>
    <source>
        <strain evidence="3 4">CSB03KR</strain>
    </source>
</reference>
<protein>
    <submittedName>
        <fullName evidence="3">Uncharacterized protein</fullName>
    </submittedName>
</protein>
<proteinExistence type="predicted"/>
<dbReference type="Proteomes" id="UP000095230">
    <property type="component" value="Unassembled WGS sequence"/>
</dbReference>
<organism evidence="3 4">
    <name type="scientific">Shewanella colwelliana</name>
    <name type="common">Alteromonas colwelliana</name>
    <dbReference type="NCBI Taxonomy" id="23"/>
    <lineage>
        <taxon>Bacteria</taxon>
        <taxon>Pseudomonadati</taxon>
        <taxon>Pseudomonadota</taxon>
        <taxon>Gammaproteobacteria</taxon>
        <taxon>Alteromonadales</taxon>
        <taxon>Shewanellaceae</taxon>
        <taxon>Shewanella</taxon>
    </lineage>
</organism>
<feature type="compositionally biased region" description="Polar residues" evidence="1">
    <location>
        <begin position="83"/>
        <end position="96"/>
    </location>
</feature>
<comment type="caution">
    <text evidence="3">The sequence shown here is derived from an EMBL/GenBank/DDBJ whole genome shotgun (WGS) entry which is preliminary data.</text>
</comment>